<accession>A0A3L5TUL2</accession>
<dbReference type="EMBL" id="KV584054">
    <property type="protein sequence ID" value="OPL33237.1"/>
    <property type="molecule type" value="Genomic_DNA"/>
</dbReference>
<feature type="non-terminal residue" evidence="1">
    <location>
        <position position="1"/>
    </location>
</feature>
<sequence>MAIGISSEKKFGDLVDQVEKTKRQYDIIDNNLDDIREEVDQYLAWLKEKEDLLTRETPRGYSVKEAEAKLAKNNTKRTSGVYIKFSSGIYDEFIYNHWVDATAGGDLFP</sequence>
<keyword evidence="2" id="KW-1185">Reference proteome</keyword>
<evidence type="ECO:0000313" key="1">
    <source>
        <dbReference type="EMBL" id="OPL33237.1"/>
    </source>
</evidence>
<dbReference type="SMR" id="A0A3L5TUL2"/>
<protein>
    <submittedName>
        <fullName evidence="1">Uncharacterized protein</fullName>
    </submittedName>
</protein>
<proteinExistence type="predicted"/>
<reference evidence="1 2" key="1">
    <citation type="journal article" date="2016" name="PLoS ONE">
        <title>A First Insight into the Genome of the Filter-Feeder Mussel Mytilus galloprovincialis.</title>
        <authorList>
            <person name="Murgarella M."/>
            <person name="Puiu D."/>
            <person name="Novoa B."/>
            <person name="Figueras A."/>
            <person name="Posada D."/>
            <person name="Canchaya C."/>
        </authorList>
    </citation>
    <scope>NUCLEOTIDE SEQUENCE [LARGE SCALE GENOMIC DNA]</scope>
    <source>
        <tissue evidence="1">Muscle</tissue>
    </source>
</reference>
<comment type="caution">
    <text evidence="1">The sequence shown here is derived from an EMBL/GenBank/DDBJ whole genome shotgun (WGS) entry which is preliminary data.</text>
</comment>
<dbReference type="Proteomes" id="UP000266721">
    <property type="component" value="Unassembled WGS sequence"/>
</dbReference>
<name>A0A3L5TUL2_MYTGA</name>
<organism evidence="1 2">
    <name type="scientific">Mytilus galloprovincialis</name>
    <name type="common">Mediterranean mussel</name>
    <dbReference type="NCBI Taxonomy" id="29158"/>
    <lineage>
        <taxon>Eukaryota</taxon>
        <taxon>Metazoa</taxon>
        <taxon>Spiralia</taxon>
        <taxon>Lophotrochozoa</taxon>
        <taxon>Mollusca</taxon>
        <taxon>Bivalvia</taxon>
        <taxon>Autobranchia</taxon>
        <taxon>Pteriomorphia</taxon>
        <taxon>Mytilida</taxon>
        <taxon>Mytiloidea</taxon>
        <taxon>Mytilidae</taxon>
        <taxon>Mytilinae</taxon>
        <taxon>Mytilus</taxon>
    </lineage>
</organism>
<gene>
    <name evidence="1" type="ORF">AM593_00056</name>
</gene>
<evidence type="ECO:0000313" key="2">
    <source>
        <dbReference type="Proteomes" id="UP000266721"/>
    </source>
</evidence>
<dbReference type="SUPFAM" id="SSF46966">
    <property type="entry name" value="Spectrin repeat"/>
    <property type="match status" value="1"/>
</dbReference>
<dbReference type="AlphaFoldDB" id="A0A3L5TUL2"/>